<keyword evidence="2" id="KW-1185">Reference proteome</keyword>
<dbReference type="OrthoDB" id="16237at10239"/>
<reference evidence="1 2" key="1">
    <citation type="submission" date="2016-01" db="EMBL/GenBank/DDBJ databases">
        <title>Molecular aspects and genomic diversity of bacteriophages-specific to fish pathogen Flavobacterium psychrophilum.</title>
        <authorList>
            <person name="Castillo D."/>
            <person name="Middelboe M."/>
        </authorList>
    </citation>
    <scope>NUCLEOTIDE SEQUENCE [LARGE SCALE GENOMIC DNA]</scope>
</reference>
<accession>A0A1B0WM77</accession>
<dbReference type="GeneID" id="30308775"/>
<evidence type="ECO:0000313" key="2">
    <source>
        <dbReference type="Proteomes" id="UP000202917"/>
    </source>
</evidence>
<dbReference type="KEGG" id="vg:30308775"/>
<dbReference type="EMBL" id="KU599887">
    <property type="protein sequence ID" value="ANB40942.1"/>
    <property type="molecule type" value="Genomic_DNA"/>
</dbReference>
<dbReference type="Proteomes" id="UP000202917">
    <property type="component" value="Segment"/>
</dbReference>
<dbReference type="RefSeq" id="YP_009322903.1">
    <property type="nucleotide sequence ID" value="NC_031926.1"/>
</dbReference>
<protein>
    <submittedName>
        <fullName evidence="1">Uncharacterized protein</fullName>
    </submittedName>
</protein>
<organism evidence="1 2">
    <name type="scientific">Flavobacterium phage 2A</name>
    <dbReference type="NCBI Taxonomy" id="1792273"/>
    <lineage>
        <taxon>Viruses</taxon>
        <taxon>Duplodnaviria</taxon>
        <taxon>Heunggongvirae</taxon>
        <taxon>Uroviricota</taxon>
        <taxon>Caudoviricetes</taxon>
        <taxon>Duneviridae</taxon>
        <taxon>Unahavirus</taxon>
        <taxon>Unahavirus uv2A</taxon>
    </lineage>
</organism>
<sequence length="107" mass="12341">MKSLCYSVRLSSLTEISDKCYKAIAFDGSEALIPKSQVFGQDYSVSKSEAYWISAWILEQKSIQYSRKKQATFDSDTRKEVPVWVVEKNEPIKIEPLENNTIKELKK</sequence>
<name>A0A1B0WM77_9CAUD</name>
<proteinExistence type="predicted"/>
<evidence type="ECO:0000313" key="1">
    <source>
        <dbReference type="EMBL" id="ANB40942.1"/>
    </source>
</evidence>